<keyword evidence="4" id="KW-0274">FAD</keyword>
<dbReference type="PANTHER" id="PTHR43716:SF2">
    <property type="entry name" value="BLL6224 PROTEIN"/>
    <property type="match status" value="1"/>
</dbReference>
<dbReference type="Proteomes" id="UP000295783">
    <property type="component" value="Unassembled WGS sequence"/>
</dbReference>
<protein>
    <submittedName>
        <fullName evidence="6">D-lactate dehydrogenase (Cytochrome)</fullName>
    </submittedName>
</protein>
<dbReference type="GO" id="GO:0003824">
    <property type="term" value="F:catalytic activity"/>
    <property type="evidence" value="ECO:0007669"/>
    <property type="project" value="InterPro"/>
</dbReference>
<dbReference type="InterPro" id="IPR051264">
    <property type="entry name" value="FAD-oxidored/transferase_4"/>
</dbReference>
<dbReference type="RefSeq" id="WP_133613103.1">
    <property type="nucleotide sequence ID" value="NZ_SNYW01000007.1"/>
</dbReference>
<sequence length="467" mass="48815">MTAFQEQAAALLGPKGFLTDPAALAPHIRDWRGIFQGAAIGMALPASTAEAAALVRLCRDHGISIVPQGGNTGLSGAATPDAGGNNLVVNMRRMNRIRALDPLNNTIVVEAGCILADIQSAAAQADRLFPLSLAAEGSCQIGGNLSTNAGGINVLRYGNARDLTLGLEVVLADGSVLDVLGGLRKDNTGYDLKQFFIGAEGTLGLITAASLKLFPALRRRATALVALGDIAAAPMVLARCRAATADQLVSFELLPRFGLALARQHGGGRLPLDHPADWFLLIEAGSPSEDIDISGSLERALGEGMAAAEIADGLLAESEAQRRELWRLREAMVEAQPREGAGIKHDISVPVAAIPAFIRAATEALAAHDSSLRPLIFGHVGDGNLHFNVLQPAGADPAGFQARTGEINRLVHDCVTAHQGSISAEHGIGQLRREELARLKSPVVLAAMRAVKQALDPDGLFNPGKVL</sequence>
<comment type="caution">
    <text evidence="6">The sequence shown here is derived from an EMBL/GenBank/DDBJ whole genome shotgun (WGS) entry which is preliminary data.</text>
</comment>
<dbReference type="SUPFAM" id="SSF56176">
    <property type="entry name" value="FAD-binding/transporter-associated domain-like"/>
    <property type="match status" value="1"/>
</dbReference>
<accession>A0A4R6WU58</accession>
<comment type="cofactor">
    <cofactor evidence="1">
        <name>FAD</name>
        <dbReference type="ChEBI" id="CHEBI:57692"/>
    </cofactor>
</comment>
<dbReference type="Gene3D" id="3.30.70.2740">
    <property type="match status" value="1"/>
</dbReference>
<dbReference type="Pfam" id="PF02913">
    <property type="entry name" value="FAD-oxidase_C"/>
    <property type="match status" value="1"/>
</dbReference>
<feature type="domain" description="FAD-binding PCMH-type" evidence="5">
    <location>
        <begin position="35"/>
        <end position="216"/>
    </location>
</feature>
<dbReference type="PROSITE" id="PS51387">
    <property type="entry name" value="FAD_PCMH"/>
    <property type="match status" value="1"/>
</dbReference>
<dbReference type="Gene3D" id="3.30.43.10">
    <property type="entry name" value="Uridine Diphospho-n-acetylenolpyruvylglucosamine Reductase, domain 2"/>
    <property type="match status" value="1"/>
</dbReference>
<evidence type="ECO:0000256" key="3">
    <source>
        <dbReference type="ARBA" id="ARBA00022630"/>
    </source>
</evidence>
<proteinExistence type="inferred from homology"/>
<dbReference type="InterPro" id="IPR006094">
    <property type="entry name" value="Oxid_FAD_bind_N"/>
</dbReference>
<name>A0A4R6WU58_9PROT</name>
<dbReference type="GO" id="GO:0022904">
    <property type="term" value="P:respiratory electron transport chain"/>
    <property type="evidence" value="ECO:0007669"/>
    <property type="project" value="TreeGrafter"/>
</dbReference>
<dbReference type="SUPFAM" id="SSF55103">
    <property type="entry name" value="FAD-linked oxidases, C-terminal domain"/>
    <property type="match status" value="1"/>
</dbReference>
<dbReference type="InterPro" id="IPR016169">
    <property type="entry name" value="FAD-bd_PCMH_sub2"/>
</dbReference>
<comment type="similarity">
    <text evidence="2">Belongs to the FAD-binding oxidoreductase/transferase type 4 family.</text>
</comment>
<dbReference type="InterPro" id="IPR016171">
    <property type="entry name" value="Vanillyl_alc_oxidase_C-sub2"/>
</dbReference>
<dbReference type="InterPro" id="IPR016166">
    <property type="entry name" value="FAD-bd_PCMH"/>
</dbReference>
<dbReference type="Gene3D" id="1.10.45.10">
    <property type="entry name" value="Vanillyl-alcohol Oxidase, Chain A, domain 4"/>
    <property type="match status" value="1"/>
</dbReference>
<dbReference type="Gene3D" id="3.30.70.2190">
    <property type="match status" value="1"/>
</dbReference>
<dbReference type="PANTHER" id="PTHR43716">
    <property type="entry name" value="D-2-HYDROXYGLUTARATE DEHYDROGENASE, MITOCHONDRIAL"/>
    <property type="match status" value="1"/>
</dbReference>
<evidence type="ECO:0000256" key="4">
    <source>
        <dbReference type="ARBA" id="ARBA00022827"/>
    </source>
</evidence>
<evidence type="ECO:0000313" key="6">
    <source>
        <dbReference type="EMBL" id="TDQ83339.1"/>
    </source>
</evidence>
<dbReference type="InterPro" id="IPR036318">
    <property type="entry name" value="FAD-bd_PCMH-like_sf"/>
</dbReference>
<reference evidence="6 7" key="1">
    <citation type="submission" date="2019-03" db="EMBL/GenBank/DDBJ databases">
        <title>Genomic Encyclopedia of Type Strains, Phase III (KMG-III): the genomes of soil and plant-associated and newly described type strains.</title>
        <authorList>
            <person name="Whitman W."/>
        </authorList>
    </citation>
    <scope>NUCLEOTIDE SEQUENCE [LARGE SCALE GENOMIC DNA]</scope>
    <source>
        <strain evidence="6 7">CGMCC 1.7660</strain>
    </source>
</reference>
<dbReference type="OrthoDB" id="9815648at2"/>
<dbReference type="FunFam" id="1.10.45.10:FF:000001">
    <property type="entry name" value="D-lactate dehydrogenase mitochondrial"/>
    <property type="match status" value="1"/>
</dbReference>
<evidence type="ECO:0000313" key="7">
    <source>
        <dbReference type="Proteomes" id="UP000295783"/>
    </source>
</evidence>
<keyword evidence="3" id="KW-0285">Flavoprotein</keyword>
<evidence type="ECO:0000259" key="5">
    <source>
        <dbReference type="PROSITE" id="PS51387"/>
    </source>
</evidence>
<keyword evidence="7" id="KW-1185">Reference proteome</keyword>
<dbReference type="Gene3D" id="3.30.465.10">
    <property type="match status" value="1"/>
</dbReference>
<dbReference type="AlphaFoldDB" id="A0A4R6WU58"/>
<gene>
    <name evidence="6" type="ORF">A8950_1625</name>
</gene>
<organism evidence="6 7">
    <name type="scientific">Dongia mobilis</name>
    <dbReference type="NCBI Taxonomy" id="578943"/>
    <lineage>
        <taxon>Bacteria</taxon>
        <taxon>Pseudomonadati</taxon>
        <taxon>Pseudomonadota</taxon>
        <taxon>Alphaproteobacteria</taxon>
        <taxon>Rhodospirillales</taxon>
        <taxon>Dongiaceae</taxon>
        <taxon>Dongia</taxon>
    </lineage>
</organism>
<dbReference type="InterPro" id="IPR004113">
    <property type="entry name" value="FAD-bd_oxidored_4_C"/>
</dbReference>
<dbReference type="InterPro" id="IPR016164">
    <property type="entry name" value="FAD-linked_Oxase-like_C"/>
</dbReference>
<dbReference type="InterPro" id="IPR016167">
    <property type="entry name" value="FAD-bd_PCMH_sub1"/>
</dbReference>
<evidence type="ECO:0000256" key="1">
    <source>
        <dbReference type="ARBA" id="ARBA00001974"/>
    </source>
</evidence>
<dbReference type="Pfam" id="PF01565">
    <property type="entry name" value="FAD_binding_4"/>
    <property type="match status" value="1"/>
</dbReference>
<dbReference type="GO" id="GO:0071949">
    <property type="term" value="F:FAD binding"/>
    <property type="evidence" value="ECO:0007669"/>
    <property type="project" value="InterPro"/>
</dbReference>
<dbReference type="EMBL" id="SNYW01000007">
    <property type="protein sequence ID" value="TDQ83339.1"/>
    <property type="molecule type" value="Genomic_DNA"/>
</dbReference>
<evidence type="ECO:0000256" key="2">
    <source>
        <dbReference type="ARBA" id="ARBA00008000"/>
    </source>
</evidence>